<evidence type="ECO:0000256" key="2">
    <source>
        <dbReference type="ARBA" id="ARBA00022801"/>
    </source>
</evidence>
<dbReference type="GO" id="GO:0046872">
    <property type="term" value="F:metal ion binding"/>
    <property type="evidence" value="ECO:0007669"/>
    <property type="project" value="UniProtKB-KW"/>
</dbReference>
<dbReference type="Gene3D" id="3.40.1620.60">
    <property type="match status" value="1"/>
</dbReference>
<keyword evidence="2" id="KW-0378">Hydrolase</keyword>
<evidence type="ECO:0000256" key="6">
    <source>
        <dbReference type="SAM" id="SignalP"/>
    </source>
</evidence>
<keyword evidence="5" id="KW-0325">Glycoprotein</keyword>
<keyword evidence="3" id="KW-0862">Zinc</keyword>
<evidence type="ECO:0000256" key="3">
    <source>
        <dbReference type="ARBA" id="ARBA00022833"/>
    </source>
</evidence>
<evidence type="ECO:0000313" key="8">
    <source>
        <dbReference type="EMBL" id="CAF0852792.1"/>
    </source>
</evidence>
<keyword evidence="6" id="KW-0732">Signal</keyword>
<comment type="caution">
    <text evidence="8">The sequence shown here is derived from an EMBL/GenBank/DDBJ whole genome shotgun (WGS) entry which is preliminary data.</text>
</comment>
<reference evidence="8" key="1">
    <citation type="submission" date="2021-02" db="EMBL/GenBank/DDBJ databases">
        <authorList>
            <person name="Nowell W R."/>
        </authorList>
    </citation>
    <scope>NUCLEOTIDE SEQUENCE</scope>
    <source>
        <strain evidence="8">Ploen Becks lab</strain>
    </source>
</reference>
<evidence type="ECO:0000313" key="9">
    <source>
        <dbReference type="Proteomes" id="UP000663879"/>
    </source>
</evidence>
<dbReference type="Proteomes" id="UP000663879">
    <property type="component" value="Unassembled WGS sequence"/>
</dbReference>
<gene>
    <name evidence="8" type="ORF">OXX778_LOCUS9037</name>
</gene>
<feature type="chain" id="PRO_5032656066" description="ADAMTS cysteine-rich domain-containing protein" evidence="6">
    <location>
        <begin position="18"/>
        <end position="297"/>
    </location>
</feature>
<proteinExistence type="predicted"/>
<dbReference type="AlphaFoldDB" id="A0A813WFL3"/>
<sequence length="297" mass="33603">MFLKVFLFLILNRQLNCGYTGPLWDLNAQCRYLHGKNAFFCPEHTDKICSLLYCRKDLASSCVQSGPALAGTTCNSSSVCKKKLCAKDLSQYQTVCPYGDTYLRGSELNILQSNKLITCLEAIKFLGAKNRTGFELCDSTIGKARCCKTCQMYKRAKCEDQIPCDAYECSQETGTYYACPNKCGQCLEYPIRCFEKVELCANDGECVRPKTSDDGVLEFKCKCKYPYSGPTFEDKLPLKSTSTTRPRTTATKTLKNPKVKLFKTITFIKKRKGSYLVESILYYLGVPIDYLKKVVYF</sequence>
<organism evidence="8 9">
    <name type="scientific">Brachionus calyciflorus</name>
    <dbReference type="NCBI Taxonomy" id="104777"/>
    <lineage>
        <taxon>Eukaryota</taxon>
        <taxon>Metazoa</taxon>
        <taxon>Spiralia</taxon>
        <taxon>Gnathifera</taxon>
        <taxon>Rotifera</taxon>
        <taxon>Eurotatoria</taxon>
        <taxon>Monogononta</taxon>
        <taxon>Pseudotrocha</taxon>
        <taxon>Ploima</taxon>
        <taxon>Brachionidae</taxon>
        <taxon>Brachionus</taxon>
    </lineage>
</organism>
<evidence type="ECO:0000256" key="1">
    <source>
        <dbReference type="ARBA" id="ARBA00022723"/>
    </source>
</evidence>
<evidence type="ECO:0000259" key="7">
    <source>
        <dbReference type="Pfam" id="PF17771"/>
    </source>
</evidence>
<evidence type="ECO:0000256" key="5">
    <source>
        <dbReference type="ARBA" id="ARBA00023180"/>
    </source>
</evidence>
<dbReference type="GO" id="GO:0016787">
    <property type="term" value="F:hydrolase activity"/>
    <property type="evidence" value="ECO:0007669"/>
    <property type="project" value="UniProtKB-KW"/>
</dbReference>
<keyword evidence="4" id="KW-1015">Disulfide bond</keyword>
<accession>A0A813WFL3</accession>
<evidence type="ECO:0000256" key="4">
    <source>
        <dbReference type="ARBA" id="ARBA00023157"/>
    </source>
</evidence>
<dbReference type="EMBL" id="CAJNOC010001301">
    <property type="protein sequence ID" value="CAF0852792.1"/>
    <property type="molecule type" value="Genomic_DNA"/>
</dbReference>
<feature type="signal peptide" evidence="6">
    <location>
        <begin position="1"/>
        <end position="17"/>
    </location>
</feature>
<feature type="domain" description="ADAMTS cysteine-rich" evidence="7">
    <location>
        <begin position="21"/>
        <end position="85"/>
    </location>
</feature>
<dbReference type="InterPro" id="IPR041645">
    <property type="entry name" value="ADAMTS_CR_2"/>
</dbReference>
<dbReference type="Pfam" id="PF17771">
    <property type="entry name" value="ADAMTS_CR_2"/>
    <property type="match status" value="1"/>
</dbReference>
<name>A0A813WFL3_9BILA</name>
<keyword evidence="9" id="KW-1185">Reference proteome</keyword>
<keyword evidence="1" id="KW-0479">Metal-binding</keyword>
<protein>
    <recommendedName>
        <fullName evidence="7">ADAMTS cysteine-rich domain-containing protein</fullName>
    </recommendedName>
</protein>